<dbReference type="NCBIfam" id="TIGR01435">
    <property type="entry name" value="glu_cys_lig_rel"/>
    <property type="match status" value="1"/>
</dbReference>
<dbReference type="GO" id="GO:0004363">
    <property type="term" value="F:glutathione synthase activity"/>
    <property type="evidence" value="ECO:0007669"/>
    <property type="project" value="UniProtKB-UniRule"/>
</dbReference>
<keyword evidence="8 13" id="KW-0067">ATP-binding</keyword>
<evidence type="ECO:0000256" key="11">
    <source>
        <dbReference type="ARBA" id="ARBA00023268"/>
    </source>
</evidence>
<reference evidence="15 16" key="1">
    <citation type="submission" date="2016-11" db="EMBL/GenBank/DDBJ databases">
        <authorList>
            <person name="Jaros S."/>
            <person name="Januszkiewicz K."/>
            <person name="Wedrychowicz H."/>
        </authorList>
    </citation>
    <scope>NUCLEOTIDE SEQUENCE [LARGE SCALE GENOMIC DNA]</scope>
    <source>
        <strain evidence="15 16">DSM 6191</strain>
    </source>
</reference>
<evidence type="ECO:0000256" key="1">
    <source>
        <dbReference type="ARBA" id="ARBA00001936"/>
    </source>
</evidence>
<evidence type="ECO:0000256" key="12">
    <source>
        <dbReference type="ARBA" id="ARBA00048819"/>
    </source>
</evidence>
<feature type="domain" description="ATP-grasp" evidence="14">
    <location>
        <begin position="522"/>
        <end position="778"/>
    </location>
</feature>
<dbReference type="PROSITE" id="PS50975">
    <property type="entry name" value="ATP_GRASP"/>
    <property type="match status" value="1"/>
</dbReference>
<accession>A0A1M6EPD2</accession>
<comment type="function">
    <text evidence="13">Synthesizes glutathione from L-glutamate and L-cysteine via gamma-L-glutamyl-L-cysteine.</text>
</comment>
<dbReference type="Gene3D" id="3.30.470.20">
    <property type="entry name" value="ATP-grasp fold, B domain"/>
    <property type="match status" value="2"/>
</dbReference>
<evidence type="ECO:0000256" key="6">
    <source>
        <dbReference type="ARBA" id="ARBA00022723"/>
    </source>
</evidence>
<dbReference type="InterPro" id="IPR006335">
    <property type="entry name" value="Glut_biosynth"/>
</dbReference>
<evidence type="ECO:0000313" key="15">
    <source>
        <dbReference type="EMBL" id="SHI87355.1"/>
    </source>
</evidence>
<keyword evidence="11 13" id="KW-0511">Multifunctional enzyme</keyword>
<dbReference type="SUPFAM" id="SSF56059">
    <property type="entry name" value="Glutathione synthetase ATP-binding domain-like"/>
    <property type="match status" value="1"/>
</dbReference>
<evidence type="ECO:0000256" key="10">
    <source>
        <dbReference type="ARBA" id="ARBA00023211"/>
    </source>
</evidence>
<comment type="catalytic activity">
    <reaction evidence="12 13">
        <text>L-cysteine + L-glutamate + ATP = gamma-L-glutamyl-L-cysteine + ADP + phosphate + H(+)</text>
        <dbReference type="Rhea" id="RHEA:13285"/>
        <dbReference type="ChEBI" id="CHEBI:15378"/>
        <dbReference type="ChEBI" id="CHEBI:29985"/>
        <dbReference type="ChEBI" id="CHEBI:30616"/>
        <dbReference type="ChEBI" id="CHEBI:35235"/>
        <dbReference type="ChEBI" id="CHEBI:43474"/>
        <dbReference type="ChEBI" id="CHEBI:58173"/>
        <dbReference type="ChEBI" id="CHEBI:456216"/>
        <dbReference type="EC" id="6.3.2.2"/>
    </reaction>
</comment>
<dbReference type="GO" id="GO:0004357">
    <property type="term" value="F:glutamate-cysteine ligase activity"/>
    <property type="evidence" value="ECO:0007669"/>
    <property type="project" value="UniProtKB-UniRule"/>
</dbReference>
<dbReference type="Pfam" id="PF08443">
    <property type="entry name" value="RimK"/>
    <property type="match status" value="1"/>
</dbReference>
<dbReference type="UniPathway" id="UPA00142">
    <property type="reaction ID" value="UER00209"/>
</dbReference>
<evidence type="ECO:0000256" key="13">
    <source>
        <dbReference type="HAMAP-Rule" id="MF_00782"/>
    </source>
</evidence>
<feature type="region of interest" description="Glutamate--cysteine ligase" evidence="13">
    <location>
        <begin position="1"/>
        <end position="355"/>
    </location>
</feature>
<comment type="cofactor">
    <cofactor evidence="1">
        <name>Mn(2+)</name>
        <dbReference type="ChEBI" id="CHEBI:29035"/>
    </cofactor>
</comment>
<dbReference type="EC" id="6.3.2.3" evidence="13"/>
<comment type="similarity">
    <text evidence="13">In the N-terminal section; belongs to the glutamate--cysteine ligase type 1 family. Type 2 subfamily.</text>
</comment>
<dbReference type="InterPro" id="IPR013651">
    <property type="entry name" value="ATP-grasp_RimK-type"/>
</dbReference>
<dbReference type="Proteomes" id="UP000184241">
    <property type="component" value="Unassembled WGS sequence"/>
</dbReference>
<evidence type="ECO:0000256" key="7">
    <source>
        <dbReference type="ARBA" id="ARBA00022741"/>
    </source>
</evidence>
<dbReference type="InterPro" id="IPR020561">
    <property type="entry name" value="PRibGlycinamid_synth_ATP-grasp"/>
</dbReference>
<proteinExistence type="inferred from homology"/>
<dbReference type="EC" id="6.3.2.2" evidence="13"/>
<dbReference type="Pfam" id="PF18419">
    <property type="entry name" value="ATP-grasp_6"/>
    <property type="match status" value="1"/>
</dbReference>
<dbReference type="HAMAP" id="MF_00782">
    <property type="entry name" value="Glut_biosynth"/>
    <property type="match status" value="1"/>
</dbReference>
<comment type="pathway">
    <text evidence="13">Sulfur metabolism; glutathione biosynthesis; glutathione from L-cysteine and L-glutamate: step 2/2.</text>
</comment>
<name>A0A1M6EPD2_9CLOT</name>
<gene>
    <name evidence="13" type="primary">gshAB</name>
    <name evidence="13" type="synonym">gshF</name>
    <name evidence="15" type="ORF">SAMN02745941_04485</name>
</gene>
<comment type="cofactor">
    <cofactor evidence="2">
        <name>Mg(2+)</name>
        <dbReference type="ChEBI" id="CHEBI:18420"/>
    </cofactor>
</comment>
<organism evidence="15 16">
    <name type="scientific">Clostridium intestinale DSM 6191</name>
    <dbReference type="NCBI Taxonomy" id="1121320"/>
    <lineage>
        <taxon>Bacteria</taxon>
        <taxon>Bacillati</taxon>
        <taxon>Bacillota</taxon>
        <taxon>Clostridia</taxon>
        <taxon>Eubacteriales</taxon>
        <taxon>Clostridiaceae</taxon>
        <taxon>Clostridium</taxon>
    </lineage>
</organism>
<dbReference type="GO" id="GO:0005829">
    <property type="term" value="C:cytosol"/>
    <property type="evidence" value="ECO:0007669"/>
    <property type="project" value="TreeGrafter"/>
</dbReference>
<dbReference type="Pfam" id="PF04262">
    <property type="entry name" value="Glu_cys_ligase"/>
    <property type="match status" value="1"/>
</dbReference>
<dbReference type="PANTHER" id="PTHR38761">
    <property type="entry name" value="GLUTAMATE--CYSTEINE LIGASE"/>
    <property type="match status" value="1"/>
</dbReference>
<keyword evidence="9" id="KW-0460">Magnesium</keyword>
<protein>
    <recommendedName>
        <fullName evidence="13">Glutathione biosynthesis bifunctional protein GshAB</fullName>
    </recommendedName>
    <alternativeName>
        <fullName evidence="13">Gamma-GCS-GS</fullName>
        <shortName evidence="13">GCS-GS</shortName>
    </alternativeName>
    <domain>
        <recommendedName>
            <fullName evidence="13">Glutamate--cysteine ligase</fullName>
            <ecNumber evidence="13">6.3.2.2</ecNumber>
        </recommendedName>
        <alternativeName>
            <fullName evidence="13">Gamma-ECS</fullName>
            <shortName evidence="13">GCS</shortName>
        </alternativeName>
        <alternativeName>
            <fullName evidence="13">Gamma-glutamylcysteine synthetase</fullName>
        </alternativeName>
    </domain>
    <domain>
        <recommendedName>
            <fullName evidence="13">Glutathione synthetase</fullName>
            <ecNumber evidence="13">6.3.2.3</ecNumber>
        </recommendedName>
        <alternativeName>
            <fullName evidence="13">GSH synthetase</fullName>
            <shortName evidence="13">GS</shortName>
            <shortName evidence="13">GSH-S</shortName>
            <shortName evidence="13">GSHase</shortName>
        </alternativeName>
        <alternativeName>
            <fullName evidence="13">Glutathione synthase</fullName>
        </alternativeName>
    </domain>
</protein>
<dbReference type="GO" id="GO:0005524">
    <property type="term" value="F:ATP binding"/>
    <property type="evidence" value="ECO:0007669"/>
    <property type="project" value="UniProtKB-UniRule"/>
</dbReference>
<dbReference type="AlphaFoldDB" id="A0A1M6EPD2"/>
<keyword evidence="5 13" id="KW-0317">Glutathione biosynthesis</keyword>
<evidence type="ECO:0000259" key="14">
    <source>
        <dbReference type="PROSITE" id="PS50975"/>
    </source>
</evidence>
<dbReference type="RefSeq" id="WP_073022764.1">
    <property type="nucleotide sequence ID" value="NZ_FQXU01000023.1"/>
</dbReference>
<dbReference type="InterPro" id="IPR007370">
    <property type="entry name" value="Glu_cys_ligase"/>
</dbReference>
<dbReference type="InterPro" id="IPR040657">
    <property type="entry name" value="GshAB_ATP-grasp"/>
</dbReference>
<sequence>MEGIDNKLLDFLVKENLSEDLFKGNFGIEKENVRVYKDGHLALTAHPAEFGDKLENAFIKTDFSESQVEVVTPACKSLEEMYDFLENLQNIVSSTLKDEYLWTQSNPPILPSDGEIPIACYGEAGKVEREYREKLAEKYGRKKQLLSGIHFNFSFDEDFLRYLYREFSNSKDFKDFKSTIYLRTVKNFLKYRWFLIYLTGASPVFHKSYMDSCVEISESLENETGYSENLVSLRNGICGYKNKEDFPINYDSLSDYIESINELIRCNKIENASELYSPIRVKSIGGKNSLEILKSDGIKYVEVRILDLNPLSKNGIFLEDLYLINIFLIYMLLKEDSQFNEKEQEISNINHNIVATLGRKSDLKILNSKSEKVPLKDEALKIIYDMELLVRKLGVKEEFLLNIIANAKEKILDSKQTYSYKVLQGIKEKSYVDFHIDKAKEYLDETDKKSFNLIGYEDLELSTQILIKDSIKRGIEFKVLDRKENFISLSFNGKTEYVKQATKTSKDSYSTVLVMENKVVTKEVLKENEVRVPSGENYNSVEEAMKFYDKFENKKIVIKPKSTNFGIGISIFKDGFNKDDFRRALEIAFDNDNTVLVEEFIEGKEYRFLVIDDEVVGILHRVPANVCGNGVNNISELVKEKNKDSLRGKGYKTPLEKISLGEIEEMFLKAQGKDFTYVPNKDEIVYLRENSNVSTGGDSIDYTDKIDESYKEMAIKAAKAVGASICGVDMMITNINEKISKDNYGIIELNFNPAIHIHCYPYKGKNRNVGEKVLNLLFRG</sequence>
<evidence type="ECO:0000256" key="3">
    <source>
        <dbReference type="ARBA" id="ARBA00005006"/>
    </source>
</evidence>
<comment type="pathway">
    <text evidence="3 13">Sulfur metabolism; glutathione biosynthesis; glutathione from L-cysteine and L-glutamate: step 1/2.</text>
</comment>
<dbReference type="EMBL" id="FQXU01000023">
    <property type="protein sequence ID" value="SHI87355.1"/>
    <property type="molecule type" value="Genomic_DNA"/>
</dbReference>
<evidence type="ECO:0000256" key="5">
    <source>
        <dbReference type="ARBA" id="ARBA00022684"/>
    </source>
</evidence>
<dbReference type="InterPro" id="IPR014746">
    <property type="entry name" value="Gln_synth/guanido_kin_cat_dom"/>
</dbReference>
<keyword evidence="10" id="KW-0464">Manganese</keyword>
<evidence type="ECO:0000313" key="16">
    <source>
        <dbReference type="Proteomes" id="UP000184241"/>
    </source>
</evidence>
<dbReference type="NCBIfam" id="NF002688">
    <property type="entry name" value="PRK02471.1"/>
    <property type="match status" value="1"/>
</dbReference>
<keyword evidence="7 13" id="KW-0547">Nucleotide-binding</keyword>
<evidence type="ECO:0000256" key="2">
    <source>
        <dbReference type="ARBA" id="ARBA00001946"/>
    </source>
</evidence>
<dbReference type="Gene3D" id="3.30.590.20">
    <property type="match status" value="1"/>
</dbReference>
<evidence type="ECO:0000256" key="9">
    <source>
        <dbReference type="ARBA" id="ARBA00022842"/>
    </source>
</evidence>
<dbReference type="SUPFAM" id="SSF55931">
    <property type="entry name" value="Glutamine synthetase/guanido kinase"/>
    <property type="match status" value="1"/>
</dbReference>
<evidence type="ECO:0000256" key="8">
    <source>
        <dbReference type="ARBA" id="ARBA00022840"/>
    </source>
</evidence>
<dbReference type="InterPro" id="IPR011761">
    <property type="entry name" value="ATP-grasp"/>
</dbReference>
<dbReference type="InterPro" id="IPR006334">
    <property type="entry name" value="Glut_cys_ligase"/>
</dbReference>
<comment type="subunit">
    <text evidence="13">Monomer.</text>
</comment>
<dbReference type="PANTHER" id="PTHR38761:SF1">
    <property type="entry name" value="GLUTAMATE--CYSTEINE LIGASE"/>
    <property type="match status" value="1"/>
</dbReference>
<dbReference type="GO" id="GO:0046872">
    <property type="term" value="F:metal ion binding"/>
    <property type="evidence" value="ECO:0007669"/>
    <property type="project" value="UniProtKB-KW"/>
</dbReference>
<keyword evidence="6" id="KW-0479">Metal-binding</keyword>
<dbReference type="Pfam" id="PF01071">
    <property type="entry name" value="GARS_A"/>
    <property type="match status" value="1"/>
</dbReference>
<keyword evidence="4 13" id="KW-0436">Ligase</keyword>
<comment type="catalytic activity">
    <reaction evidence="13">
        <text>gamma-L-glutamyl-L-cysteine + glycine + ATP = glutathione + ADP + phosphate + H(+)</text>
        <dbReference type="Rhea" id="RHEA:13557"/>
        <dbReference type="ChEBI" id="CHEBI:15378"/>
        <dbReference type="ChEBI" id="CHEBI:30616"/>
        <dbReference type="ChEBI" id="CHEBI:43474"/>
        <dbReference type="ChEBI" id="CHEBI:57305"/>
        <dbReference type="ChEBI" id="CHEBI:57925"/>
        <dbReference type="ChEBI" id="CHEBI:58173"/>
        <dbReference type="ChEBI" id="CHEBI:456216"/>
        <dbReference type="EC" id="6.3.2.3"/>
    </reaction>
</comment>
<evidence type="ECO:0000256" key="4">
    <source>
        <dbReference type="ARBA" id="ARBA00022598"/>
    </source>
</evidence>